<comment type="caution">
    <text evidence="2">The sequence shown here is derived from an EMBL/GenBank/DDBJ whole genome shotgun (WGS) entry which is preliminary data.</text>
</comment>
<evidence type="ECO:0000313" key="3">
    <source>
        <dbReference type="Proteomes" id="UP001501523"/>
    </source>
</evidence>
<dbReference type="RefSeq" id="WP_343792853.1">
    <property type="nucleotide sequence ID" value="NZ_BAAAEU010000024.1"/>
</dbReference>
<dbReference type="InterPro" id="IPR032427">
    <property type="entry name" value="P22_portal"/>
</dbReference>
<gene>
    <name evidence="2" type="ORF">GCM10009105_31540</name>
</gene>
<evidence type="ECO:0008006" key="4">
    <source>
        <dbReference type="Google" id="ProtNLM"/>
    </source>
</evidence>
<sequence length="761" mass="85453">MSPTLENFRAESAFDPPGPAADDIPSQESQHPLDDAESAKVLGYIDALYREAHEAGAENRREQMIDADFYDHIQWTLEDSTILMNRGQAPLTFNLIKPAVDWVIGTERRTRVDWKVYGRNPGDDEGARAKMALLKYLSDVNGVPWERSRQFRDACIVGVGWTEEGIRADGDGEAVQVRYVDWKEMTWDPYSRRNDLEDCRALHRERWVDEDYACAMFPDRQDKIRTSSVNAFDTDSLSMMEDWNGLPMVFTNLDRFGRMTRYGHLIGTTASSRRSRKRIRLIETWYRRPISVKKMFSANESGDEWDATIYDPNNAEHVSAVAKKYVTLTNAVQQEMWCAIWVHGALLQNMKSPYKHGRYPFTPDFAYRRHRDGMPYGIVRGARDPQEEYNKRRSKALFILSTNRVIYEESAIEMANEDDVLEQVARPNGQIRLNDGALKDNRFRIENDVNLAEAHVKLMQSSEEMVFQVSGITRENMGSDSSATSGRAIIAKQQQGAVSTAELFDNFRQAFQLSGQKVLSLTEQYMPMPKQIRILGSGGNADYMTLNNPVWNEQTGKWAFENDITKTEGDFIVDQQDYRETVRQAMAESLFDLLSKIDPNMAVQLLDLAVDMTDIPNKDELVKRIRSINGQTMPGEPLDPQTQQQLAKKAQDAEEARVAALSKTQSEATRNNAAAAKDQAMAGKEQASAAKIGVEGQQTALTTAGQVAGAPHLAAAADKLYQEGGIKPRRPPPPATPPYQLGDTHADAGNFNPAPGSLGGT</sequence>
<dbReference type="Pfam" id="PF16510">
    <property type="entry name" value="P22_portal"/>
    <property type="match status" value="1"/>
</dbReference>
<evidence type="ECO:0000256" key="1">
    <source>
        <dbReference type="SAM" id="MobiDB-lite"/>
    </source>
</evidence>
<feature type="region of interest" description="Disordered" evidence="1">
    <location>
        <begin position="660"/>
        <end position="681"/>
    </location>
</feature>
<evidence type="ECO:0000313" key="2">
    <source>
        <dbReference type="EMBL" id="GAA0721330.1"/>
    </source>
</evidence>
<organism evidence="2 3">
    <name type="scientific">Dokdonella soli</name>
    <dbReference type="NCBI Taxonomy" id="529810"/>
    <lineage>
        <taxon>Bacteria</taxon>
        <taxon>Pseudomonadati</taxon>
        <taxon>Pseudomonadota</taxon>
        <taxon>Gammaproteobacteria</taxon>
        <taxon>Lysobacterales</taxon>
        <taxon>Rhodanobacteraceae</taxon>
        <taxon>Dokdonella</taxon>
    </lineage>
</organism>
<feature type="compositionally biased region" description="Low complexity" evidence="1">
    <location>
        <begin position="668"/>
        <end position="681"/>
    </location>
</feature>
<protein>
    <recommendedName>
        <fullName evidence="4">Portal protein</fullName>
    </recommendedName>
</protein>
<keyword evidence="3" id="KW-1185">Reference proteome</keyword>
<dbReference type="Proteomes" id="UP001501523">
    <property type="component" value="Unassembled WGS sequence"/>
</dbReference>
<dbReference type="EMBL" id="BAAAEU010000024">
    <property type="protein sequence ID" value="GAA0721330.1"/>
    <property type="molecule type" value="Genomic_DNA"/>
</dbReference>
<feature type="region of interest" description="Disordered" evidence="1">
    <location>
        <begin position="720"/>
        <end position="761"/>
    </location>
</feature>
<reference evidence="2 3" key="1">
    <citation type="journal article" date="2019" name="Int. J. Syst. Evol. Microbiol.">
        <title>The Global Catalogue of Microorganisms (GCM) 10K type strain sequencing project: providing services to taxonomists for standard genome sequencing and annotation.</title>
        <authorList>
            <consortium name="The Broad Institute Genomics Platform"/>
            <consortium name="The Broad Institute Genome Sequencing Center for Infectious Disease"/>
            <person name="Wu L."/>
            <person name="Ma J."/>
        </authorList>
    </citation>
    <scope>NUCLEOTIDE SEQUENCE [LARGE SCALE GENOMIC DNA]</scope>
    <source>
        <strain evidence="2 3">JCM 15421</strain>
    </source>
</reference>
<name>A0ABN1IUF3_9GAMM</name>
<feature type="region of interest" description="Disordered" evidence="1">
    <location>
        <begin position="1"/>
        <end position="34"/>
    </location>
</feature>
<proteinExistence type="predicted"/>
<accession>A0ABN1IUF3</accession>